<keyword evidence="4 9" id="KW-0812">Transmembrane</keyword>
<keyword evidence="2 9" id="KW-1003">Cell membrane</keyword>
<evidence type="ECO:0000256" key="9">
    <source>
        <dbReference type="HAMAP-Rule" id="MF_00161"/>
    </source>
</evidence>
<feature type="transmembrane region" description="Helical" evidence="9">
    <location>
        <begin position="90"/>
        <end position="112"/>
    </location>
</feature>
<evidence type="ECO:0000256" key="8">
    <source>
        <dbReference type="ARBA" id="ARBA00023136"/>
    </source>
</evidence>
<dbReference type="KEGG" id="salo:EF888_19130"/>
<dbReference type="OrthoDB" id="9810259at2"/>
<organism evidence="12 13">
    <name type="scientific">Silicimonas algicola</name>
    <dbReference type="NCBI Taxonomy" id="1826607"/>
    <lineage>
        <taxon>Bacteria</taxon>
        <taxon>Pseudomonadati</taxon>
        <taxon>Pseudomonadota</taxon>
        <taxon>Alphaproteobacteria</taxon>
        <taxon>Rhodobacterales</taxon>
        <taxon>Paracoccaceae</taxon>
    </lineage>
</organism>
<evidence type="ECO:0000313" key="13">
    <source>
        <dbReference type="Proteomes" id="UP000245390"/>
    </source>
</evidence>
<evidence type="ECO:0000256" key="5">
    <source>
        <dbReference type="ARBA" id="ARBA00022750"/>
    </source>
</evidence>
<feature type="transmembrane region" description="Helical" evidence="9">
    <location>
        <begin position="65"/>
        <end position="83"/>
    </location>
</feature>
<evidence type="ECO:0000256" key="6">
    <source>
        <dbReference type="ARBA" id="ARBA00022801"/>
    </source>
</evidence>
<dbReference type="InterPro" id="IPR001872">
    <property type="entry name" value="Peptidase_A8"/>
</dbReference>
<feature type="transmembrane region" description="Helical" evidence="9">
    <location>
        <begin position="132"/>
        <end position="151"/>
    </location>
</feature>
<evidence type="ECO:0000256" key="3">
    <source>
        <dbReference type="ARBA" id="ARBA00022670"/>
    </source>
</evidence>
<dbReference type="HAMAP" id="MF_00161">
    <property type="entry name" value="LspA"/>
    <property type="match status" value="1"/>
</dbReference>
<dbReference type="GO" id="GO:0005886">
    <property type="term" value="C:plasma membrane"/>
    <property type="evidence" value="ECO:0007669"/>
    <property type="project" value="UniProtKB-SubCell"/>
</dbReference>
<dbReference type="PANTHER" id="PTHR33695:SF1">
    <property type="entry name" value="LIPOPROTEIN SIGNAL PEPTIDASE"/>
    <property type="match status" value="1"/>
</dbReference>
<keyword evidence="8 9" id="KW-0472">Membrane</keyword>
<comment type="caution">
    <text evidence="9">Lacks conserved residue(s) required for the propagation of feature annotation.</text>
</comment>
<keyword evidence="7 9" id="KW-1133">Transmembrane helix</keyword>
<evidence type="ECO:0000256" key="2">
    <source>
        <dbReference type="ARBA" id="ARBA00022475"/>
    </source>
</evidence>
<protein>
    <recommendedName>
        <fullName evidence="9">Lipoprotein signal peptidase</fullName>
        <ecNumber evidence="9">3.4.23.36</ecNumber>
    </recommendedName>
    <alternativeName>
        <fullName evidence="9">Prolipoprotein signal peptidase</fullName>
    </alternativeName>
    <alternativeName>
        <fullName evidence="9">Signal peptidase II</fullName>
        <shortName evidence="9">SPase II</shortName>
    </alternativeName>
</protein>
<keyword evidence="6 9" id="KW-0378">Hydrolase</keyword>
<dbReference type="PROSITE" id="PS00855">
    <property type="entry name" value="SPASE_II"/>
    <property type="match status" value="1"/>
</dbReference>
<evidence type="ECO:0000256" key="7">
    <source>
        <dbReference type="ARBA" id="ARBA00022989"/>
    </source>
</evidence>
<gene>
    <name evidence="9" type="primary">lspA</name>
    <name evidence="12" type="ORF">C8D95_11239</name>
</gene>
<evidence type="ECO:0000256" key="4">
    <source>
        <dbReference type="ARBA" id="ARBA00022692"/>
    </source>
</evidence>
<evidence type="ECO:0000256" key="10">
    <source>
        <dbReference type="RuleBase" id="RU000594"/>
    </source>
</evidence>
<comment type="pathway">
    <text evidence="9">Protein modification; lipoprotein biosynthesis (signal peptide cleavage).</text>
</comment>
<evidence type="ECO:0000313" key="12">
    <source>
        <dbReference type="EMBL" id="PWK54051.1"/>
    </source>
</evidence>
<keyword evidence="3 9" id="KW-0645">Protease</keyword>
<dbReference type="PANTHER" id="PTHR33695">
    <property type="entry name" value="LIPOPROTEIN SIGNAL PEPTIDASE"/>
    <property type="match status" value="1"/>
</dbReference>
<feature type="active site" evidence="9">
    <location>
        <position position="117"/>
    </location>
</feature>
<proteinExistence type="inferred from homology"/>
<feature type="active site" evidence="9">
    <location>
        <position position="136"/>
    </location>
</feature>
<accession>A0A316FZI0</accession>
<dbReference type="GO" id="GO:0006508">
    <property type="term" value="P:proteolysis"/>
    <property type="evidence" value="ECO:0007669"/>
    <property type="project" value="UniProtKB-KW"/>
</dbReference>
<dbReference type="PRINTS" id="PR00781">
    <property type="entry name" value="LIPOSIGPTASE"/>
</dbReference>
<evidence type="ECO:0000256" key="1">
    <source>
        <dbReference type="ARBA" id="ARBA00006139"/>
    </source>
</evidence>
<comment type="similarity">
    <text evidence="1 9 11">Belongs to the peptidase A8 family.</text>
</comment>
<evidence type="ECO:0000256" key="11">
    <source>
        <dbReference type="RuleBase" id="RU004181"/>
    </source>
</evidence>
<keyword evidence="5 9" id="KW-0064">Aspartyl protease</keyword>
<dbReference type="EC" id="3.4.23.36" evidence="9"/>
<dbReference type="UniPathway" id="UPA00665"/>
<name>A0A316FZI0_9RHOB</name>
<dbReference type="GO" id="GO:0004190">
    <property type="term" value="F:aspartic-type endopeptidase activity"/>
    <property type="evidence" value="ECO:0007669"/>
    <property type="project" value="UniProtKB-UniRule"/>
</dbReference>
<dbReference type="NCBIfam" id="TIGR00077">
    <property type="entry name" value="lspA"/>
    <property type="match status" value="1"/>
</dbReference>
<comment type="catalytic activity">
    <reaction evidence="9 10">
        <text>Release of signal peptides from bacterial membrane prolipoproteins. Hydrolyzes -Xaa-Yaa-Zaa-|-(S,diacylglyceryl)Cys-, in which Xaa is hydrophobic (preferably Leu), and Yaa (Ala or Ser) and Zaa (Gly or Ala) have small, neutral side chains.</text>
        <dbReference type="EC" id="3.4.23.36"/>
    </reaction>
</comment>
<sequence length="163" mass="17591">MRSLAPLTVTTILIVLADQISKLAVVHVMDLKSLGVIIVADPFLILRMAWNEGINFGFLPFAGKWVLIGLAAAICAWILGWMIRDRPSRIVQISAGLVVGGAIGNVIDRLLYGAVADFLNMSCCGFENPWSFNVADIAIFLGAFGLILFTGDSKKDVQTPRNG</sequence>
<dbReference type="Proteomes" id="UP000245390">
    <property type="component" value="Unassembled WGS sequence"/>
</dbReference>
<keyword evidence="13" id="KW-1185">Reference proteome</keyword>
<dbReference type="Pfam" id="PF01252">
    <property type="entry name" value="Peptidase_A8"/>
    <property type="match status" value="1"/>
</dbReference>
<dbReference type="AlphaFoldDB" id="A0A316FZI0"/>
<dbReference type="RefSeq" id="WP_109760839.1">
    <property type="nucleotide sequence ID" value="NZ_CP034588.1"/>
</dbReference>
<reference evidence="12 13" key="1">
    <citation type="submission" date="2018-05" db="EMBL/GenBank/DDBJ databases">
        <title>Genomic Encyclopedia of Type Strains, Phase IV (KMG-IV): sequencing the most valuable type-strain genomes for metagenomic binning, comparative biology and taxonomic classification.</title>
        <authorList>
            <person name="Goeker M."/>
        </authorList>
    </citation>
    <scope>NUCLEOTIDE SEQUENCE [LARGE SCALE GENOMIC DNA]</scope>
    <source>
        <strain evidence="12 13">DSM 103371</strain>
    </source>
</reference>
<dbReference type="EMBL" id="QGGV01000012">
    <property type="protein sequence ID" value="PWK54051.1"/>
    <property type="molecule type" value="Genomic_DNA"/>
</dbReference>
<comment type="caution">
    <text evidence="12">The sequence shown here is derived from an EMBL/GenBank/DDBJ whole genome shotgun (WGS) entry which is preliminary data.</text>
</comment>
<comment type="function">
    <text evidence="9 10">This protein specifically catalyzes the removal of signal peptides from prolipoproteins.</text>
</comment>
<comment type="subcellular location">
    <subcellularLocation>
        <location evidence="9">Cell membrane</location>
        <topology evidence="9">Multi-pass membrane protein</topology>
    </subcellularLocation>
</comment>